<dbReference type="Gene3D" id="1.20.120.550">
    <property type="entry name" value="Membrane associated eicosanoid/glutathione metabolism-like domain"/>
    <property type="match status" value="1"/>
</dbReference>
<dbReference type="GO" id="GO:0016020">
    <property type="term" value="C:membrane"/>
    <property type="evidence" value="ECO:0007669"/>
    <property type="project" value="UniProtKB-SubCell"/>
</dbReference>
<evidence type="ECO:0000313" key="7">
    <source>
        <dbReference type="Proteomes" id="UP000006683"/>
    </source>
</evidence>
<organism evidence="6 7">
    <name type="scientific">Ferrimonas balearica (strain DSM 9799 / CCM 4581 / KCTC 23876 / PAT)</name>
    <dbReference type="NCBI Taxonomy" id="550540"/>
    <lineage>
        <taxon>Bacteria</taxon>
        <taxon>Pseudomonadati</taxon>
        <taxon>Pseudomonadota</taxon>
        <taxon>Gammaproteobacteria</taxon>
        <taxon>Alteromonadales</taxon>
        <taxon>Ferrimonadaceae</taxon>
        <taxon>Ferrimonas</taxon>
    </lineage>
</organism>
<feature type="transmembrane region" description="Helical" evidence="5">
    <location>
        <begin position="59"/>
        <end position="75"/>
    </location>
</feature>
<gene>
    <name evidence="6" type="ordered locus">Fbal_0926</name>
</gene>
<evidence type="ECO:0008006" key="8">
    <source>
        <dbReference type="Google" id="ProtNLM"/>
    </source>
</evidence>
<dbReference type="KEGG" id="fbl:Fbal_0926"/>
<dbReference type="SUPFAM" id="SSF161084">
    <property type="entry name" value="MAPEG domain-like"/>
    <property type="match status" value="1"/>
</dbReference>
<dbReference type="AlphaFoldDB" id="E1STK2"/>
<protein>
    <recommendedName>
        <fullName evidence="8">MAPEG family protein</fullName>
    </recommendedName>
</protein>
<feature type="transmembrane region" description="Helical" evidence="5">
    <location>
        <begin position="108"/>
        <end position="127"/>
    </location>
</feature>
<dbReference type="InterPro" id="IPR001129">
    <property type="entry name" value="Membr-assoc_MAPEG"/>
</dbReference>
<dbReference type="OrthoDB" id="513661at2"/>
<keyword evidence="7" id="KW-1185">Reference proteome</keyword>
<dbReference type="Pfam" id="PF01124">
    <property type="entry name" value="MAPEG"/>
    <property type="match status" value="1"/>
</dbReference>
<dbReference type="PANTHER" id="PTHR35371">
    <property type="entry name" value="INNER MEMBRANE PROTEIN"/>
    <property type="match status" value="1"/>
</dbReference>
<dbReference type="GeneID" id="67181173"/>
<evidence type="ECO:0000256" key="5">
    <source>
        <dbReference type="SAM" id="Phobius"/>
    </source>
</evidence>
<dbReference type="RefSeq" id="WP_013344441.1">
    <property type="nucleotide sequence ID" value="NC_014541.1"/>
</dbReference>
<dbReference type="EMBL" id="CP002209">
    <property type="protein sequence ID" value="ADN75135.1"/>
    <property type="molecule type" value="Genomic_DNA"/>
</dbReference>
<dbReference type="STRING" id="550540.Fbal_0926"/>
<evidence type="ECO:0000256" key="3">
    <source>
        <dbReference type="ARBA" id="ARBA00022989"/>
    </source>
</evidence>
<comment type="subcellular location">
    <subcellularLocation>
        <location evidence="1">Membrane</location>
    </subcellularLocation>
</comment>
<dbReference type="InterPro" id="IPR023352">
    <property type="entry name" value="MAPEG-like_dom_sf"/>
</dbReference>
<dbReference type="eggNOG" id="COG3686">
    <property type="taxonomic scope" value="Bacteria"/>
</dbReference>
<name>E1STK2_FERBD</name>
<evidence type="ECO:0000256" key="1">
    <source>
        <dbReference type="ARBA" id="ARBA00004370"/>
    </source>
</evidence>
<dbReference type="PANTHER" id="PTHR35371:SF1">
    <property type="entry name" value="BLR7753 PROTEIN"/>
    <property type="match status" value="1"/>
</dbReference>
<keyword evidence="2 5" id="KW-0812">Transmembrane</keyword>
<dbReference type="Proteomes" id="UP000006683">
    <property type="component" value="Chromosome"/>
</dbReference>
<accession>E1STK2</accession>
<keyword evidence="4 5" id="KW-0472">Membrane</keyword>
<evidence type="ECO:0000256" key="2">
    <source>
        <dbReference type="ARBA" id="ARBA00022692"/>
    </source>
</evidence>
<sequence>MPLVLWCLVVLLLIPYVLAALGGYYKLRHLGGLDLHHPRAQDAGLTGIGNRIRASQSNAWEALIFFIGCLLVASLRGAPLDALSLPALLFTATRLAHPLLYVGDLPPLRSAMVLVGLISGLYLALWAG</sequence>
<evidence type="ECO:0000313" key="6">
    <source>
        <dbReference type="EMBL" id="ADN75135.1"/>
    </source>
</evidence>
<dbReference type="HOGENOM" id="CLU_110778_2_0_6"/>
<evidence type="ECO:0000256" key="4">
    <source>
        <dbReference type="ARBA" id="ARBA00023136"/>
    </source>
</evidence>
<keyword evidence="3 5" id="KW-1133">Transmembrane helix</keyword>
<proteinExistence type="predicted"/>
<reference evidence="6 7" key="1">
    <citation type="journal article" date="2010" name="Stand. Genomic Sci.">
        <title>Complete genome sequence of Ferrimonas balearica type strain (PAT).</title>
        <authorList>
            <person name="Nolan M."/>
            <person name="Sikorski J."/>
            <person name="Davenport K."/>
            <person name="Lucas S."/>
            <person name="Glavina Del Rio T."/>
            <person name="Tice H."/>
            <person name="Cheng J."/>
            <person name="Goodwin L."/>
            <person name="Pitluck S."/>
            <person name="Liolios K."/>
            <person name="Ivanova N."/>
            <person name="Mavromatis K."/>
            <person name="Ovchinnikova G."/>
            <person name="Pati A."/>
            <person name="Chen A."/>
            <person name="Palaniappan K."/>
            <person name="Land M."/>
            <person name="Hauser L."/>
            <person name="Chang Y."/>
            <person name="Jeffries C."/>
            <person name="Tapia R."/>
            <person name="Brettin T."/>
            <person name="Detter J."/>
            <person name="Han C."/>
            <person name="Yasawong M."/>
            <person name="Rohde M."/>
            <person name="Tindall B."/>
            <person name="Goker M."/>
            <person name="Woyke T."/>
            <person name="Bristow J."/>
            <person name="Eisen J."/>
            <person name="Markowitz V."/>
            <person name="Hugenholtz P."/>
            <person name="Kyrpides N."/>
            <person name="Klenk H."/>
            <person name="Lapidus A."/>
        </authorList>
    </citation>
    <scope>NUCLEOTIDE SEQUENCE [LARGE SCALE GENOMIC DNA]</scope>
    <source>
        <strain evidence="7">DSM 9799 / CCM 4581 / KCTC 23876 / PAT</strain>
    </source>
</reference>